<dbReference type="GO" id="GO:0009166">
    <property type="term" value="P:nucleotide catabolic process"/>
    <property type="evidence" value="ECO:0007669"/>
    <property type="project" value="InterPro"/>
</dbReference>
<evidence type="ECO:0000313" key="2">
    <source>
        <dbReference type="EMBL" id="GIQ88603.1"/>
    </source>
</evidence>
<dbReference type="GO" id="GO:0000166">
    <property type="term" value="F:nucleotide binding"/>
    <property type="evidence" value="ECO:0007669"/>
    <property type="project" value="UniProtKB-KW"/>
</dbReference>
<protein>
    <submittedName>
        <fullName evidence="2">5'-Nucleotidase/apyrase</fullName>
    </submittedName>
</protein>
<dbReference type="Gene3D" id="3.60.21.10">
    <property type="match status" value="1"/>
</dbReference>
<dbReference type="PANTHER" id="PTHR11575:SF22">
    <property type="entry name" value="ADL392WP"/>
    <property type="match status" value="1"/>
</dbReference>
<keyword evidence="1" id="KW-0378">Hydrolase</keyword>
<feature type="signal peptide" evidence="1">
    <location>
        <begin position="1"/>
        <end position="21"/>
    </location>
</feature>
<gene>
    <name evidence="2" type="ORF">KIPB_010892</name>
</gene>
<keyword evidence="1" id="KW-0732">Signal</keyword>
<accession>A0A9K3GMX1</accession>
<dbReference type="GO" id="GO:0005829">
    <property type="term" value="C:cytosol"/>
    <property type="evidence" value="ECO:0007669"/>
    <property type="project" value="TreeGrafter"/>
</dbReference>
<dbReference type="AlphaFoldDB" id="A0A9K3GMX1"/>
<reference evidence="2 3" key="1">
    <citation type="journal article" date="2018" name="PLoS ONE">
        <title>The draft genome of Kipferlia bialata reveals reductive genome evolution in fornicate parasites.</title>
        <authorList>
            <person name="Tanifuji G."/>
            <person name="Takabayashi S."/>
            <person name="Kume K."/>
            <person name="Takagi M."/>
            <person name="Nakayama T."/>
            <person name="Kamikawa R."/>
            <person name="Inagaki Y."/>
            <person name="Hashimoto T."/>
        </authorList>
    </citation>
    <scope>NUCLEOTIDE SEQUENCE [LARGE SCALE GENOMIC DNA]</scope>
    <source>
        <strain evidence="2">NY0173</strain>
    </source>
</reference>
<dbReference type="EMBL" id="BDIP01004221">
    <property type="protein sequence ID" value="GIQ88603.1"/>
    <property type="molecule type" value="Genomic_DNA"/>
</dbReference>
<feature type="chain" id="PRO_5039963448" evidence="1">
    <location>
        <begin position="22"/>
        <end position="324"/>
    </location>
</feature>
<dbReference type="PRINTS" id="PR01607">
    <property type="entry name" value="APYRASEFAMLY"/>
</dbReference>
<dbReference type="PANTHER" id="PTHR11575">
    <property type="entry name" value="5'-NUCLEOTIDASE-RELATED"/>
    <property type="match status" value="1"/>
</dbReference>
<proteinExistence type="inferred from homology"/>
<evidence type="ECO:0000256" key="1">
    <source>
        <dbReference type="RuleBase" id="RU362119"/>
    </source>
</evidence>
<evidence type="ECO:0000313" key="3">
    <source>
        <dbReference type="Proteomes" id="UP000265618"/>
    </source>
</evidence>
<comment type="caution">
    <text evidence="2">The sequence shown here is derived from an EMBL/GenBank/DDBJ whole genome shotgun (WGS) entry which is preliminary data.</text>
</comment>
<dbReference type="InterPro" id="IPR006179">
    <property type="entry name" value="5_nucleotidase/apyrase"/>
</dbReference>
<sequence>MRSKMLFSLSLLAIFVGVALCVDEDTVLKLTVLHHSDMHGWLYGHKHESNYNADYGDYQALLNHVDDYFTTEADTTLEDYLVYDSGDFLQGTGLSDATSPPGIDIIEVMNMVDFDGTTIGNHELGLPESVDYLWDKIHNEGYLPSFVTSNTDYVNTDFVDEPETFAKKYTCGQTTNTGHKFMTVGFMYYKETQHDFGNTIVTDPLVSVGQPWLQAAIDECEPEFVIATCHISYQDQDVFTGIKAAITAITGDIPTVFLTGHTHWWTAGNCDTGEVDEDGVEIEDPNCVYAEPGAYYRYIGRVELELARDADSGNMYIQQWSHPR</sequence>
<name>A0A9K3GMX1_9EUKA</name>
<dbReference type="OrthoDB" id="7722975at2759"/>
<comment type="similarity">
    <text evidence="1">Belongs to the 5'-nucleotidase family.</text>
</comment>
<dbReference type="Proteomes" id="UP000265618">
    <property type="component" value="Unassembled WGS sequence"/>
</dbReference>
<keyword evidence="1" id="KW-0547">Nucleotide-binding</keyword>
<dbReference type="InterPro" id="IPR029052">
    <property type="entry name" value="Metallo-depent_PP-like"/>
</dbReference>
<keyword evidence="3" id="KW-1185">Reference proteome</keyword>
<dbReference type="SUPFAM" id="SSF56300">
    <property type="entry name" value="Metallo-dependent phosphatases"/>
    <property type="match status" value="1"/>
</dbReference>
<dbReference type="GO" id="GO:0016787">
    <property type="term" value="F:hydrolase activity"/>
    <property type="evidence" value="ECO:0007669"/>
    <property type="project" value="UniProtKB-KW"/>
</dbReference>
<organism evidence="2 3">
    <name type="scientific">Kipferlia bialata</name>
    <dbReference type="NCBI Taxonomy" id="797122"/>
    <lineage>
        <taxon>Eukaryota</taxon>
        <taxon>Metamonada</taxon>
        <taxon>Carpediemonas-like organisms</taxon>
        <taxon>Kipferlia</taxon>
    </lineage>
</organism>